<dbReference type="InterPro" id="IPR037923">
    <property type="entry name" value="HTH-like"/>
</dbReference>
<keyword evidence="2" id="KW-0238">DNA-binding</keyword>
<evidence type="ECO:0000256" key="4">
    <source>
        <dbReference type="ARBA" id="ARBA00023163"/>
    </source>
</evidence>
<proteinExistence type="predicted"/>
<dbReference type="AlphaFoldDB" id="A0A0S2K2N0"/>
<feature type="domain" description="HTH araC/xylS-type" evidence="5">
    <location>
        <begin position="174"/>
        <end position="271"/>
    </location>
</feature>
<accession>A0A0S2K2N0</accession>
<keyword evidence="4" id="KW-0804">Transcription</keyword>
<dbReference type="PROSITE" id="PS01124">
    <property type="entry name" value="HTH_ARAC_FAMILY_2"/>
    <property type="match status" value="1"/>
</dbReference>
<keyword evidence="1" id="KW-0805">Transcription regulation</keyword>
<dbReference type="InterPro" id="IPR003313">
    <property type="entry name" value="AraC-bd"/>
</dbReference>
<dbReference type="KEGG" id="pphe:PP2015_1818"/>
<dbReference type="RefSeq" id="WP_058029984.1">
    <property type="nucleotide sequence ID" value="NZ_CP013187.1"/>
</dbReference>
<sequence length="275" mass="30734">MAKEQAKYHYADVLNGLEVVDAQYERQTFSKHVHEGYTIGLIEQGAQRFYRSGANHVAAENSIILVNADDVHTGETATAGGWKYKALYPTVEHFNQISKDLVNNQSLTPYFKDSVIEDARIAAQLRCVFEQIENGASKLHIETLLYSTLAQLASGYGRHVEAVKAASVDVQKLKLAREFLDEYTQVNVSLEQLANVVGCSKFHFVRQFNQAFGITPHAYQIQARLIKAKKMLRAGASILDTAVDCGFHDQSHFNRHFKKALGTTPKQFQLTSVVA</sequence>
<dbReference type="Proteomes" id="UP000061457">
    <property type="component" value="Chromosome I"/>
</dbReference>
<reference evidence="6 7" key="1">
    <citation type="submission" date="2015-11" db="EMBL/GenBank/DDBJ databases">
        <authorList>
            <person name="Zhang Y."/>
            <person name="Guo Z."/>
        </authorList>
    </citation>
    <scope>NUCLEOTIDE SEQUENCE [LARGE SCALE GENOMIC DNA]</scope>
    <source>
        <strain evidence="6 7">KCTC 12086</strain>
    </source>
</reference>
<dbReference type="OrthoDB" id="9809338at2"/>
<dbReference type="STRING" id="161398.PP2015_1818"/>
<dbReference type="InterPro" id="IPR050204">
    <property type="entry name" value="AraC_XylS_family_regulators"/>
</dbReference>
<organism evidence="6 7">
    <name type="scientific">Pseudoalteromonas phenolica</name>
    <dbReference type="NCBI Taxonomy" id="161398"/>
    <lineage>
        <taxon>Bacteria</taxon>
        <taxon>Pseudomonadati</taxon>
        <taxon>Pseudomonadota</taxon>
        <taxon>Gammaproteobacteria</taxon>
        <taxon>Alteromonadales</taxon>
        <taxon>Pseudoalteromonadaceae</taxon>
        <taxon>Pseudoalteromonas</taxon>
    </lineage>
</organism>
<gene>
    <name evidence="6" type="ORF">PP2015_1818</name>
</gene>
<name>A0A0S2K2N0_9GAMM</name>
<dbReference type="PATRIC" id="fig|161398.10.peg.1844"/>
<evidence type="ECO:0000256" key="1">
    <source>
        <dbReference type="ARBA" id="ARBA00023015"/>
    </source>
</evidence>
<dbReference type="SUPFAM" id="SSF46689">
    <property type="entry name" value="Homeodomain-like"/>
    <property type="match status" value="2"/>
</dbReference>
<dbReference type="InterPro" id="IPR018062">
    <property type="entry name" value="HTH_AraC-typ_CS"/>
</dbReference>
<dbReference type="Pfam" id="PF12833">
    <property type="entry name" value="HTH_18"/>
    <property type="match status" value="1"/>
</dbReference>
<evidence type="ECO:0000313" key="7">
    <source>
        <dbReference type="Proteomes" id="UP000061457"/>
    </source>
</evidence>
<protein>
    <submittedName>
        <fullName evidence="6">Transcriptional regulator, AraC/XylSfamily</fullName>
    </submittedName>
</protein>
<dbReference type="GO" id="GO:0003700">
    <property type="term" value="F:DNA-binding transcription factor activity"/>
    <property type="evidence" value="ECO:0007669"/>
    <property type="project" value="InterPro"/>
</dbReference>
<evidence type="ECO:0000313" key="6">
    <source>
        <dbReference type="EMBL" id="ALO42319.1"/>
    </source>
</evidence>
<dbReference type="Gene3D" id="1.10.10.60">
    <property type="entry name" value="Homeodomain-like"/>
    <property type="match status" value="2"/>
</dbReference>
<evidence type="ECO:0000256" key="2">
    <source>
        <dbReference type="ARBA" id="ARBA00023125"/>
    </source>
</evidence>
<evidence type="ECO:0000259" key="5">
    <source>
        <dbReference type="PROSITE" id="PS01124"/>
    </source>
</evidence>
<dbReference type="SUPFAM" id="SSF51215">
    <property type="entry name" value="Regulatory protein AraC"/>
    <property type="match status" value="1"/>
</dbReference>
<dbReference type="SMART" id="SM00342">
    <property type="entry name" value="HTH_ARAC"/>
    <property type="match status" value="1"/>
</dbReference>
<dbReference type="InterPro" id="IPR018060">
    <property type="entry name" value="HTH_AraC"/>
</dbReference>
<dbReference type="PROSITE" id="PS00041">
    <property type="entry name" value="HTH_ARAC_FAMILY_1"/>
    <property type="match status" value="1"/>
</dbReference>
<dbReference type="InterPro" id="IPR020449">
    <property type="entry name" value="Tscrpt_reg_AraC-type_HTH"/>
</dbReference>
<dbReference type="PANTHER" id="PTHR46796">
    <property type="entry name" value="HTH-TYPE TRANSCRIPTIONAL ACTIVATOR RHAS-RELATED"/>
    <property type="match status" value="1"/>
</dbReference>
<keyword evidence="7" id="KW-1185">Reference proteome</keyword>
<keyword evidence="3" id="KW-0010">Activator</keyword>
<evidence type="ECO:0000256" key="3">
    <source>
        <dbReference type="ARBA" id="ARBA00023159"/>
    </source>
</evidence>
<dbReference type="GO" id="GO:0043565">
    <property type="term" value="F:sequence-specific DNA binding"/>
    <property type="evidence" value="ECO:0007669"/>
    <property type="project" value="InterPro"/>
</dbReference>
<dbReference type="InterPro" id="IPR009057">
    <property type="entry name" value="Homeodomain-like_sf"/>
</dbReference>
<dbReference type="PANTHER" id="PTHR46796:SF2">
    <property type="entry name" value="TRANSCRIPTIONAL REGULATORY PROTEIN"/>
    <property type="match status" value="1"/>
</dbReference>
<dbReference type="EMBL" id="CP013187">
    <property type="protein sequence ID" value="ALO42319.1"/>
    <property type="molecule type" value="Genomic_DNA"/>
</dbReference>
<dbReference type="PRINTS" id="PR00032">
    <property type="entry name" value="HTHARAC"/>
</dbReference>
<dbReference type="Pfam" id="PF02311">
    <property type="entry name" value="AraC_binding"/>
    <property type="match status" value="1"/>
</dbReference>